<evidence type="ECO:0000313" key="4">
    <source>
        <dbReference type="Proteomes" id="UP000053660"/>
    </source>
</evidence>
<dbReference type="GO" id="GO:0008509">
    <property type="term" value="F:monoatomic anion transmembrane transporter activity"/>
    <property type="evidence" value="ECO:0007669"/>
    <property type="project" value="InterPro"/>
</dbReference>
<gene>
    <name evidence="3" type="ORF">OESDEN_20109</name>
</gene>
<accession>A0A0B1S5L4</accession>
<evidence type="ECO:0000256" key="1">
    <source>
        <dbReference type="SAM" id="MobiDB-lite"/>
    </source>
</evidence>
<dbReference type="OrthoDB" id="1735926at2759"/>
<evidence type="ECO:0000313" key="3">
    <source>
        <dbReference type="EMBL" id="KHJ80219.1"/>
    </source>
</evidence>
<dbReference type="SUPFAM" id="SSF55804">
    <property type="entry name" value="Phoshotransferase/anion transport protein"/>
    <property type="match status" value="1"/>
</dbReference>
<dbReference type="InterPro" id="IPR013769">
    <property type="entry name" value="Band3_cytoplasmic_dom"/>
</dbReference>
<reference evidence="3 4" key="1">
    <citation type="submission" date="2014-03" db="EMBL/GenBank/DDBJ databases">
        <title>Draft genome of the hookworm Oesophagostomum dentatum.</title>
        <authorList>
            <person name="Mitreva M."/>
        </authorList>
    </citation>
    <scope>NUCLEOTIDE SEQUENCE [LARGE SCALE GENOMIC DNA]</scope>
    <source>
        <strain evidence="3 4">OD-Hann</strain>
    </source>
</reference>
<protein>
    <submittedName>
        <fullName evidence="3">Band 3 cytoplasmic domain protein</fullName>
    </submittedName>
</protein>
<dbReference type="Pfam" id="PF07565">
    <property type="entry name" value="Band_3_cyto"/>
    <property type="match status" value="1"/>
</dbReference>
<dbReference type="EMBL" id="KN601426">
    <property type="protein sequence ID" value="KHJ80219.1"/>
    <property type="molecule type" value="Genomic_DNA"/>
</dbReference>
<feature type="domain" description="Band 3 cytoplasmic" evidence="2">
    <location>
        <begin position="40"/>
        <end position="195"/>
    </location>
</feature>
<dbReference type="GO" id="GO:0016020">
    <property type="term" value="C:membrane"/>
    <property type="evidence" value="ECO:0007669"/>
    <property type="project" value="InterPro"/>
</dbReference>
<proteinExistence type="predicted"/>
<name>A0A0B1S5L4_OESDE</name>
<feature type="region of interest" description="Disordered" evidence="1">
    <location>
        <begin position="128"/>
        <end position="148"/>
    </location>
</feature>
<dbReference type="Proteomes" id="UP000053660">
    <property type="component" value="Unassembled WGS sequence"/>
</dbReference>
<dbReference type="AlphaFoldDB" id="A0A0B1S5L4"/>
<sequence>MCLKVSAFAGPVENVRRLVLLHPDDDPLIFTEMLTYEDDALMQVRNCLKKGVVLLDEEAVGFDNIVNVILSEWVKRGSVRAVATNAVRSVLLAKKQHLGAVPGENYFEKTTQQRAKLVRDENGSAKYVENGGAVGNEDDPDDDLEHQPEPLRDIIQANRRMMKRMPSNIEGAAILIGRVVQLERATSAFVRLKYPQHGRSVND</sequence>
<dbReference type="Gene3D" id="3.40.930.10">
    <property type="entry name" value="Mannitol-specific EII, Chain A"/>
    <property type="match status" value="1"/>
</dbReference>
<evidence type="ECO:0000259" key="2">
    <source>
        <dbReference type="Pfam" id="PF07565"/>
    </source>
</evidence>
<organism evidence="3 4">
    <name type="scientific">Oesophagostomum dentatum</name>
    <name type="common">Nodular worm</name>
    <dbReference type="NCBI Taxonomy" id="61180"/>
    <lineage>
        <taxon>Eukaryota</taxon>
        <taxon>Metazoa</taxon>
        <taxon>Ecdysozoa</taxon>
        <taxon>Nematoda</taxon>
        <taxon>Chromadorea</taxon>
        <taxon>Rhabditida</taxon>
        <taxon>Rhabditina</taxon>
        <taxon>Rhabditomorpha</taxon>
        <taxon>Strongyloidea</taxon>
        <taxon>Strongylidae</taxon>
        <taxon>Oesophagostomum</taxon>
    </lineage>
</organism>
<dbReference type="InterPro" id="IPR016152">
    <property type="entry name" value="PTrfase/Anion_transptr"/>
</dbReference>
<keyword evidence="4" id="KW-1185">Reference proteome</keyword>